<dbReference type="InterPro" id="IPR022617">
    <property type="entry name" value="Rad60/SUMO-like_dom"/>
</dbReference>
<dbReference type="InterPro" id="IPR000626">
    <property type="entry name" value="Ubiquitin-like_dom"/>
</dbReference>
<comment type="caution">
    <text evidence="4">The sequence shown here is derived from an EMBL/GenBank/DDBJ whole genome shotgun (WGS) entry which is preliminary data.</text>
</comment>
<evidence type="ECO:0000313" key="4">
    <source>
        <dbReference type="EMBL" id="KAF9598602.1"/>
    </source>
</evidence>
<dbReference type="Pfam" id="PF11976">
    <property type="entry name" value="Rad60-SLD"/>
    <property type="match status" value="1"/>
</dbReference>
<dbReference type="SUPFAM" id="SSF54236">
    <property type="entry name" value="Ubiquitin-like"/>
    <property type="match status" value="1"/>
</dbReference>
<organism evidence="4 5">
    <name type="scientific">Coptis chinensis</name>
    <dbReference type="NCBI Taxonomy" id="261450"/>
    <lineage>
        <taxon>Eukaryota</taxon>
        <taxon>Viridiplantae</taxon>
        <taxon>Streptophyta</taxon>
        <taxon>Embryophyta</taxon>
        <taxon>Tracheophyta</taxon>
        <taxon>Spermatophyta</taxon>
        <taxon>Magnoliopsida</taxon>
        <taxon>Ranunculales</taxon>
        <taxon>Ranunculaceae</taxon>
        <taxon>Coptidoideae</taxon>
        <taxon>Coptis</taxon>
    </lineage>
</organism>
<protein>
    <recommendedName>
        <fullName evidence="1">Small ubiquitin-related modifier</fullName>
        <shortName evidence="1">SUMO</shortName>
    </recommendedName>
</protein>
<evidence type="ECO:0000259" key="3">
    <source>
        <dbReference type="PROSITE" id="PS50053"/>
    </source>
</evidence>
<accession>A0A835HHT4</accession>
<keyword evidence="1" id="KW-0539">Nucleus</keyword>
<evidence type="ECO:0000256" key="2">
    <source>
        <dbReference type="SAM" id="MobiDB-lite"/>
    </source>
</evidence>
<keyword evidence="5" id="KW-1185">Reference proteome</keyword>
<proteinExistence type="inferred from homology"/>
<dbReference type="EMBL" id="JADFTS010000007">
    <property type="protein sequence ID" value="KAF9598602.1"/>
    <property type="molecule type" value="Genomic_DNA"/>
</dbReference>
<name>A0A835HHT4_9MAGN</name>
<evidence type="ECO:0000313" key="5">
    <source>
        <dbReference type="Proteomes" id="UP000631114"/>
    </source>
</evidence>
<keyword evidence="1" id="KW-0833">Ubl conjugation pathway</keyword>
<comment type="subcellular location">
    <subcellularLocation>
        <location evidence="1">Nucleus</location>
    </subcellularLocation>
</comment>
<dbReference type="Proteomes" id="UP000631114">
    <property type="component" value="Unassembled WGS sequence"/>
</dbReference>
<comment type="similarity">
    <text evidence="1">Belongs to the ubiquitin family. SUMO subfamily.</text>
</comment>
<reference evidence="4 5" key="1">
    <citation type="submission" date="2020-10" db="EMBL/GenBank/DDBJ databases">
        <title>The Coptis chinensis genome and diversification of protoberbering-type alkaloids.</title>
        <authorList>
            <person name="Wang B."/>
            <person name="Shu S."/>
            <person name="Song C."/>
            <person name="Liu Y."/>
        </authorList>
    </citation>
    <scope>NUCLEOTIDE SEQUENCE [LARGE SCALE GENOMIC DNA]</scope>
    <source>
        <strain evidence="4">HL-2020</strain>
        <tissue evidence="4">Leaf</tissue>
    </source>
</reference>
<sequence length="115" mass="13419">MNKENENHKNQSSHVNVKINSQDGNQLHFRIRRDIPLKNLMKVYCEQQCLEIEAIAFLFDGRYIKKGKTPDELQMKDDDEIDAMLHQTSGSPANYVGQFRELNWKGGRERKGRAN</sequence>
<evidence type="ECO:0000256" key="1">
    <source>
        <dbReference type="RuleBase" id="RU361190"/>
    </source>
</evidence>
<gene>
    <name evidence="4" type="ORF">IFM89_028271</name>
</gene>
<dbReference type="SMART" id="SM00213">
    <property type="entry name" value="UBQ"/>
    <property type="match status" value="1"/>
</dbReference>
<dbReference type="InterPro" id="IPR029071">
    <property type="entry name" value="Ubiquitin-like_domsf"/>
</dbReference>
<feature type="compositionally biased region" description="Polar residues" evidence="2">
    <location>
        <begin position="10"/>
        <end position="23"/>
    </location>
</feature>
<dbReference type="Gene3D" id="3.10.20.90">
    <property type="entry name" value="Phosphatidylinositol 3-kinase Catalytic Subunit, Chain A, domain 1"/>
    <property type="match status" value="1"/>
</dbReference>
<dbReference type="AlphaFoldDB" id="A0A835HHT4"/>
<feature type="domain" description="Ubiquitin-like" evidence="3">
    <location>
        <begin position="15"/>
        <end position="90"/>
    </location>
</feature>
<feature type="region of interest" description="Disordered" evidence="2">
    <location>
        <begin position="1"/>
        <end position="23"/>
    </location>
</feature>
<dbReference type="GO" id="GO:0005634">
    <property type="term" value="C:nucleus"/>
    <property type="evidence" value="ECO:0007669"/>
    <property type="project" value="UniProtKB-SubCell"/>
</dbReference>
<dbReference type="OrthoDB" id="442921at2759"/>
<dbReference type="PROSITE" id="PS50053">
    <property type="entry name" value="UBIQUITIN_2"/>
    <property type="match status" value="1"/>
</dbReference>
<dbReference type="PANTHER" id="PTHR10562">
    <property type="entry name" value="SMALL UBIQUITIN-RELATED MODIFIER"/>
    <property type="match status" value="1"/>
</dbReference>